<name>A0AAQ3KGT1_9LILI</name>
<evidence type="ECO:0000313" key="1">
    <source>
        <dbReference type="EMBL" id="WOL08553.1"/>
    </source>
</evidence>
<proteinExistence type="predicted"/>
<sequence length="67" mass="7606">MCLVIACDEEERVVGSYQAPGICPFCGGPVIATDVESAWRLCFIPFFFRTKRKFHCALCTRRLVSYP</sequence>
<evidence type="ECO:0008006" key="3">
    <source>
        <dbReference type="Google" id="ProtNLM"/>
    </source>
</evidence>
<dbReference type="AlphaFoldDB" id="A0AAQ3KGT1"/>
<organism evidence="1 2">
    <name type="scientific">Canna indica</name>
    <name type="common">Indian-shot</name>
    <dbReference type="NCBI Taxonomy" id="4628"/>
    <lineage>
        <taxon>Eukaryota</taxon>
        <taxon>Viridiplantae</taxon>
        <taxon>Streptophyta</taxon>
        <taxon>Embryophyta</taxon>
        <taxon>Tracheophyta</taxon>
        <taxon>Spermatophyta</taxon>
        <taxon>Magnoliopsida</taxon>
        <taxon>Liliopsida</taxon>
        <taxon>Zingiberales</taxon>
        <taxon>Cannaceae</taxon>
        <taxon>Canna</taxon>
    </lineage>
</organism>
<dbReference type="EMBL" id="CP136894">
    <property type="protein sequence ID" value="WOL08553.1"/>
    <property type="molecule type" value="Genomic_DNA"/>
</dbReference>
<dbReference type="Proteomes" id="UP001327560">
    <property type="component" value="Chromosome 5"/>
</dbReference>
<gene>
    <name evidence="1" type="ORF">Cni_G17306</name>
</gene>
<evidence type="ECO:0000313" key="2">
    <source>
        <dbReference type="Proteomes" id="UP001327560"/>
    </source>
</evidence>
<keyword evidence="2" id="KW-1185">Reference proteome</keyword>
<dbReference type="PANTHER" id="PTHR33320:SF28">
    <property type="entry name" value="METHIONYL-TRNA SYNTHETASE"/>
    <property type="match status" value="1"/>
</dbReference>
<protein>
    <recommendedName>
        <fullName evidence="3">Methionyl-tRNA synthetase</fullName>
    </recommendedName>
</protein>
<dbReference type="PANTHER" id="PTHR33320">
    <property type="entry name" value="METHIONYL-TRNA SYNTHETASE"/>
    <property type="match status" value="1"/>
</dbReference>
<reference evidence="1 2" key="1">
    <citation type="submission" date="2023-10" db="EMBL/GenBank/DDBJ databases">
        <title>Chromosome-scale genome assembly provides insights into flower coloration mechanisms of Canna indica.</title>
        <authorList>
            <person name="Li C."/>
        </authorList>
    </citation>
    <scope>NUCLEOTIDE SEQUENCE [LARGE SCALE GENOMIC DNA]</scope>
    <source>
        <tissue evidence="1">Flower</tissue>
    </source>
</reference>
<accession>A0AAQ3KGT1</accession>